<accession>A0A9D4PHF7</accession>
<comment type="caution">
    <text evidence="2">The sequence shown here is derived from an EMBL/GenBank/DDBJ whole genome shotgun (WGS) entry which is preliminary data.</text>
</comment>
<dbReference type="PANTHER" id="PTHR37984:SF8">
    <property type="entry name" value="CCHC-TYPE DOMAIN-CONTAINING PROTEIN"/>
    <property type="match status" value="1"/>
</dbReference>
<gene>
    <name evidence="2" type="ORF">HPB52_016128</name>
</gene>
<feature type="region of interest" description="Disordered" evidence="1">
    <location>
        <begin position="106"/>
        <end position="148"/>
    </location>
</feature>
<organism evidence="2 3">
    <name type="scientific">Rhipicephalus sanguineus</name>
    <name type="common">Brown dog tick</name>
    <name type="synonym">Ixodes sanguineus</name>
    <dbReference type="NCBI Taxonomy" id="34632"/>
    <lineage>
        <taxon>Eukaryota</taxon>
        <taxon>Metazoa</taxon>
        <taxon>Ecdysozoa</taxon>
        <taxon>Arthropoda</taxon>
        <taxon>Chelicerata</taxon>
        <taxon>Arachnida</taxon>
        <taxon>Acari</taxon>
        <taxon>Parasitiformes</taxon>
        <taxon>Ixodida</taxon>
        <taxon>Ixodoidea</taxon>
        <taxon>Ixodidae</taxon>
        <taxon>Rhipicephalinae</taxon>
        <taxon>Rhipicephalus</taxon>
        <taxon>Rhipicephalus</taxon>
    </lineage>
</organism>
<evidence type="ECO:0000256" key="1">
    <source>
        <dbReference type="SAM" id="MobiDB-lite"/>
    </source>
</evidence>
<evidence type="ECO:0000313" key="2">
    <source>
        <dbReference type="EMBL" id="KAH7939695.1"/>
    </source>
</evidence>
<dbReference type="AlphaFoldDB" id="A0A9D4PHF7"/>
<dbReference type="PANTHER" id="PTHR37984">
    <property type="entry name" value="PROTEIN CBG26694"/>
    <property type="match status" value="1"/>
</dbReference>
<dbReference type="Proteomes" id="UP000821837">
    <property type="component" value="Chromosome 8"/>
</dbReference>
<reference evidence="2" key="2">
    <citation type="submission" date="2021-09" db="EMBL/GenBank/DDBJ databases">
        <authorList>
            <person name="Jia N."/>
            <person name="Wang J."/>
            <person name="Shi W."/>
            <person name="Du L."/>
            <person name="Sun Y."/>
            <person name="Zhan W."/>
            <person name="Jiang J."/>
            <person name="Wang Q."/>
            <person name="Zhang B."/>
            <person name="Ji P."/>
            <person name="Sakyi L.B."/>
            <person name="Cui X."/>
            <person name="Yuan T."/>
            <person name="Jiang B."/>
            <person name="Yang W."/>
            <person name="Lam T.T.-Y."/>
            <person name="Chang Q."/>
            <person name="Ding S."/>
            <person name="Wang X."/>
            <person name="Zhu J."/>
            <person name="Ruan X."/>
            <person name="Zhao L."/>
            <person name="Wei J."/>
            <person name="Que T."/>
            <person name="Du C."/>
            <person name="Cheng J."/>
            <person name="Dai P."/>
            <person name="Han X."/>
            <person name="Huang E."/>
            <person name="Gao Y."/>
            <person name="Liu J."/>
            <person name="Shao H."/>
            <person name="Ye R."/>
            <person name="Li L."/>
            <person name="Wei W."/>
            <person name="Wang X."/>
            <person name="Wang C."/>
            <person name="Huo Q."/>
            <person name="Li W."/>
            <person name="Guo W."/>
            <person name="Chen H."/>
            <person name="Chen S."/>
            <person name="Zhou L."/>
            <person name="Zhou L."/>
            <person name="Ni X."/>
            <person name="Tian J."/>
            <person name="Zhou Y."/>
            <person name="Sheng Y."/>
            <person name="Liu T."/>
            <person name="Pan Y."/>
            <person name="Xia L."/>
            <person name="Li J."/>
            <person name="Zhao F."/>
            <person name="Cao W."/>
        </authorList>
    </citation>
    <scope>NUCLEOTIDE SEQUENCE</scope>
    <source>
        <strain evidence="2">Rsan-2018</strain>
        <tissue evidence="2">Larvae</tissue>
    </source>
</reference>
<evidence type="ECO:0000313" key="3">
    <source>
        <dbReference type="Proteomes" id="UP000821837"/>
    </source>
</evidence>
<dbReference type="Gene3D" id="3.10.10.10">
    <property type="entry name" value="HIV Type 1 Reverse Transcriptase, subunit A, domain 1"/>
    <property type="match status" value="1"/>
</dbReference>
<dbReference type="InterPro" id="IPR050951">
    <property type="entry name" value="Retrovirus_Pol_polyprotein"/>
</dbReference>
<name>A0A9D4PHF7_RHISA</name>
<dbReference type="EMBL" id="JABSTV010001254">
    <property type="protein sequence ID" value="KAH7939695.1"/>
    <property type="molecule type" value="Genomic_DNA"/>
</dbReference>
<reference evidence="2" key="1">
    <citation type="journal article" date="2020" name="Cell">
        <title>Large-Scale Comparative Analyses of Tick Genomes Elucidate Their Genetic Diversity and Vector Capacities.</title>
        <authorList>
            <consortium name="Tick Genome and Microbiome Consortium (TIGMIC)"/>
            <person name="Jia N."/>
            <person name="Wang J."/>
            <person name="Shi W."/>
            <person name="Du L."/>
            <person name="Sun Y."/>
            <person name="Zhan W."/>
            <person name="Jiang J.F."/>
            <person name="Wang Q."/>
            <person name="Zhang B."/>
            <person name="Ji P."/>
            <person name="Bell-Sakyi L."/>
            <person name="Cui X.M."/>
            <person name="Yuan T.T."/>
            <person name="Jiang B.G."/>
            <person name="Yang W.F."/>
            <person name="Lam T.T."/>
            <person name="Chang Q.C."/>
            <person name="Ding S.J."/>
            <person name="Wang X.J."/>
            <person name="Zhu J.G."/>
            <person name="Ruan X.D."/>
            <person name="Zhao L."/>
            <person name="Wei J.T."/>
            <person name="Ye R.Z."/>
            <person name="Que T.C."/>
            <person name="Du C.H."/>
            <person name="Zhou Y.H."/>
            <person name="Cheng J.X."/>
            <person name="Dai P.F."/>
            <person name="Guo W.B."/>
            <person name="Han X.H."/>
            <person name="Huang E.J."/>
            <person name="Li L.F."/>
            <person name="Wei W."/>
            <person name="Gao Y.C."/>
            <person name="Liu J.Z."/>
            <person name="Shao H.Z."/>
            <person name="Wang X."/>
            <person name="Wang C.C."/>
            <person name="Yang T.C."/>
            <person name="Huo Q.B."/>
            <person name="Li W."/>
            <person name="Chen H.Y."/>
            <person name="Chen S.E."/>
            <person name="Zhou L.G."/>
            <person name="Ni X.B."/>
            <person name="Tian J.H."/>
            <person name="Sheng Y."/>
            <person name="Liu T."/>
            <person name="Pan Y.S."/>
            <person name="Xia L.Y."/>
            <person name="Li J."/>
            <person name="Zhao F."/>
            <person name="Cao W.C."/>
        </authorList>
    </citation>
    <scope>NUCLEOTIDE SEQUENCE</scope>
    <source>
        <strain evidence="2">Rsan-2018</strain>
    </source>
</reference>
<dbReference type="VEuPathDB" id="VectorBase:RSAN_058329"/>
<feature type="compositionally biased region" description="Polar residues" evidence="1">
    <location>
        <begin position="134"/>
        <end position="148"/>
    </location>
</feature>
<keyword evidence="3" id="KW-1185">Reference proteome</keyword>
<proteinExistence type="predicted"/>
<protein>
    <recommendedName>
        <fullName evidence="4">Retrotransposon gag domain-containing protein</fullName>
    </recommendedName>
</protein>
<sequence>MYCPYKNVIQAADLFNLMVQKPGESIDDFVTDLRQQAQKCDFGDKCERLTGDHIVVGIQDTALRERLLRKRDVTLDKIISACKAAEISKRHVQEIATCDQKPEVNAIHEQKKYTKPKRRPMSGNKPPQLHHSSENPNPTSSPRSLPQKQYQQVLDEFPDIFDGIGQLPGLYSIHLRDGAVPTVCAPRRIPCALEEKVKRELERMEENGVIVPVTDIPARGWANT</sequence>
<evidence type="ECO:0008006" key="4">
    <source>
        <dbReference type="Google" id="ProtNLM"/>
    </source>
</evidence>